<gene>
    <name evidence="1" type="ORF">XELAEV_18028825mg</name>
</gene>
<reference evidence="2" key="1">
    <citation type="journal article" date="2016" name="Nature">
        <title>Genome evolution in the allotetraploid frog Xenopus laevis.</title>
        <authorList>
            <person name="Session A.M."/>
            <person name="Uno Y."/>
            <person name="Kwon T."/>
            <person name="Chapman J.A."/>
            <person name="Toyoda A."/>
            <person name="Takahashi S."/>
            <person name="Fukui A."/>
            <person name="Hikosaka A."/>
            <person name="Suzuki A."/>
            <person name="Kondo M."/>
            <person name="van Heeringen S.J."/>
            <person name="Quigley I."/>
            <person name="Heinz S."/>
            <person name="Ogino H."/>
            <person name="Ochi H."/>
            <person name="Hellsten U."/>
            <person name="Lyons J.B."/>
            <person name="Simakov O."/>
            <person name="Putnam N."/>
            <person name="Stites J."/>
            <person name="Kuroki Y."/>
            <person name="Tanaka T."/>
            <person name="Michiue T."/>
            <person name="Watanabe M."/>
            <person name="Bogdanovic O."/>
            <person name="Lister R."/>
            <person name="Georgiou G."/>
            <person name="Paranjpe S.S."/>
            <person name="van Kruijsbergen I."/>
            <person name="Shu S."/>
            <person name="Carlson J."/>
            <person name="Kinoshita T."/>
            <person name="Ohta Y."/>
            <person name="Mawaribuchi S."/>
            <person name="Jenkins J."/>
            <person name="Grimwood J."/>
            <person name="Schmutz J."/>
            <person name="Mitros T."/>
            <person name="Mozaffari S.V."/>
            <person name="Suzuki Y."/>
            <person name="Haramoto Y."/>
            <person name="Yamamoto T.S."/>
            <person name="Takagi C."/>
            <person name="Heald R."/>
            <person name="Miller K."/>
            <person name="Haudenschild C."/>
            <person name="Kitzman J."/>
            <person name="Nakayama T."/>
            <person name="Izutsu Y."/>
            <person name="Robert J."/>
            <person name="Fortriede J."/>
            <person name="Burns K."/>
            <person name="Lotay V."/>
            <person name="Karimi K."/>
            <person name="Yasuoka Y."/>
            <person name="Dichmann D.S."/>
            <person name="Flajnik M.F."/>
            <person name="Houston D.W."/>
            <person name="Shendure J."/>
            <person name="DuPasquier L."/>
            <person name="Vize P.D."/>
            <person name="Zorn A.M."/>
            <person name="Ito M."/>
            <person name="Marcotte E.M."/>
            <person name="Wallingford J.B."/>
            <person name="Ito Y."/>
            <person name="Asashima M."/>
            <person name="Ueno N."/>
            <person name="Matsuda Y."/>
            <person name="Veenstra G.J."/>
            <person name="Fujiyama A."/>
            <person name="Harland R.M."/>
            <person name="Taira M."/>
            <person name="Rokhsar D.S."/>
        </authorList>
    </citation>
    <scope>NUCLEOTIDE SEQUENCE [LARGE SCALE GENOMIC DNA]</scope>
    <source>
        <strain evidence="2">J</strain>
    </source>
</reference>
<protein>
    <submittedName>
        <fullName evidence="1">Uncharacterized protein</fullName>
    </submittedName>
</protein>
<dbReference type="EMBL" id="CM004475">
    <property type="protein sequence ID" value="OCT77730.1"/>
    <property type="molecule type" value="Genomic_DNA"/>
</dbReference>
<evidence type="ECO:0000313" key="1">
    <source>
        <dbReference type="EMBL" id="OCT77730.1"/>
    </source>
</evidence>
<accession>A0A974CS99</accession>
<dbReference type="Proteomes" id="UP000694892">
    <property type="component" value="Chromosome 5S"/>
</dbReference>
<organism evidence="1 2">
    <name type="scientific">Xenopus laevis</name>
    <name type="common">African clawed frog</name>
    <dbReference type="NCBI Taxonomy" id="8355"/>
    <lineage>
        <taxon>Eukaryota</taxon>
        <taxon>Metazoa</taxon>
        <taxon>Chordata</taxon>
        <taxon>Craniata</taxon>
        <taxon>Vertebrata</taxon>
        <taxon>Euteleostomi</taxon>
        <taxon>Amphibia</taxon>
        <taxon>Batrachia</taxon>
        <taxon>Anura</taxon>
        <taxon>Pipoidea</taxon>
        <taxon>Pipidae</taxon>
        <taxon>Xenopodinae</taxon>
        <taxon>Xenopus</taxon>
        <taxon>Xenopus</taxon>
    </lineage>
</organism>
<evidence type="ECO:0000313" key="2">
    <source>
        <dbReference type="Proteomes" id="UP000694892"/>
    </source>
</evidence>
<proteinExistence type="predicted"/>
<name>A0A974CS99_XENLA</name>
<dbReference type="AlphaFoldDB" id="A0A974CS99"/>
<sequence length="68" mass="7546">MGLTASCTSVTAHRNQSYLGFGFLTCNRQQMRCKWVVVCSTSKDVMYVYQTCGATFISQTISCAYPLS</sequence>